<organism evidence="1 2">
    <name type="scientific">Coniophora puteana (strain RWD-64-598)</name>
    <name type="common">Brown rot fungus</name>
    <dbReference type="NCBI Taxonomy" id="741705"/>
    <lineage>
        <taxon>Eukaryota</taxon>
        <taxon>Fungi</taxon>
        <taxon>Dikarya</taxon>
        <taxon>Basidiomycota</taxon>
        <taxon>Agaricomycotina</taxon>
        <taxon>Agaricomycetes</taxon>
        <taxon>Agaricomycetidae</taxon>
        <taxon>Boletales</taxon>
        <taxon>Coniophorineae</taxon>
        <taxon>Coniophoraceae</taxon>
        <taxon>Coniophora</taxon>
    </lineage>
</organism>
<sequence length="119" mass="13601">MCGDDAGWRLEGLEQRTPHFRLFELDWIDVTSQDLMGARICVQHGTDSVKYSTEQLRAAHVCVGGLKRSAFSNSPWTGYIARHWRNRLGRSRGQAVLLSAAWRSIDQTRSRKNRRGCPE</sequence>
<dbReference type="RefSeq" id="XP_007771545.1">
    <property type="nucleotide sequence ID" value="XM_007773355.1"/>
</dbReference>
<name>A0A5M3MHJ6_CONPW</name>
<comment type="caution">
    <text evidence="1">The sequence shown here is derived from an EMBL/GenBank/DDBJ whole genome shotgun (WGS) entry which is preliminary data.</text>
</comment>
<evidence type="ECO:0000313" key="2">
    <source>
        <dbReference type="Proteomes" id="UP000053558"/>
    </source>
</evidence>
<accession>A0A5M3MHJ6</accession>
<proteinExistence type="predicted"/>
<protein>
    <submittedName>
        <fullName evidence="1">Uncharacterized protein</fullName>
    </submittedName>
</protein>
<dbReference type="KEGG" id="cput:CONPUDRAFT_83896"/>
<dbReference type="GeneID" id="19210681"/>
<reference evidence="2" key="1">
    <citation type="journal article" date="2012" name="Science">
        <title>The Paleozoic origin of enzymatic lignin decomposition reconstructed from 31 fungal genomes.</title>
        <authorList>
            <person name="Floudas D."/>
            <person name="Binder M."/>
            <person name="Riley R."/>
            <person name="Barry K."/>
            <person name="Blanchette R.A."/>
            <person name="Henrissat B."/>
            <person name="Martinez A.T."/>
            <person name="Otillar R."/>
            <person name="Spatafora J.W."/>
            <person name="Yadav J.S."/>
            <person name="Aerts A."/>
            <person name="Benoit I."/>
            <person name="Boyd A."/>
            <person name="Carlson A."/>
            <person name="Copeland A."/>
            <person name="Coutinho P.M."/>
            <person name="de Vries R.P."/>
            <person name="Ferreira P."/>
            <person name="Findley K."/>
            <person name="Foster B."/>
            <person name="Gaskell J."/>
            <person name="Glotzer D."/>
            <person name="Gorecki P."/>
            <person name="Heitman J."/>
            <person name="Hesse C."/>
            <person name="Hori C."/>
            <person name="Igarashi K."/>
            <person name="Jurgens J.A."/>
            <person name="Kallen N."/>
            <person name="Kersten P."/>
            <person name="Kohler A."/>
            <person name="Kuees U."/>
            <person name="Kumar T.K.A."/>
            <person name="Kuo A."/>
            <person name="LaButti K."/>
            <person name="Larrondo L.F."/>
            <person name="Lindquist E."/>
            <person name="Ling A."/>
            <person name="Lombard V."/>
            <person name="Lucas S."/>
            <person name="Lundell T."/>
            <person name="Martin R."/>
            <person name="McLaughlin D.J."/>
            <person name="Morgenstern I."/>
            <person name="Morin E."/>
            <person name="Murat C."/>
            <person name="Nagy L.G."/>
            <person name="Nolan M."/>
            <person name="Ohm R.A."/>
            <person name="Patyshakuliyeva A."/>
            <person name="Rokas A."/>
            <person name="Ruiz-Duenas F.J."/>
            <person name="Sabat G."/>
            <person name="Salamov A."/>
            <person name="Samejima M."/>
            <person name="Schmutz J."/>
            <person name="Slot J.C."/>
            <person name="St John F."/>
            <person name="Stenlid J."/>
            <person name="Sun H."/>
            <person name="Sun S."/>
            <person name="Syed K."/>
            <person name="Tsang A."/>
            <person name="Wiebenga A."/>
            <person name="Young D."/>
            <person name="Pisabarro A."/>
            <person name="Eastwood D.C."/>
            <person name="Martin F."/>
            <person name="Cullen D."/>
            <person name="Grigoriev I.V."/>
            <person name="Hibbett D.S."/>
        </authorList>
    </citation>
    <scope>NUCLEOTIDE SEQUENCE [LARGE SCALE GENOMIC DNA]</scope>
    <source>
        <strain evidence="2">RWD-64-598 SS2</strain>
    </source>
</reference>
<evidence type="ECO:0000313" key="1">
    <source>
        <dbReference type="EMBL" id="EIW78527.1"/>
    </source>
</evidence>
<keyword evidence="2" id="KW-1185">Reference proteome</keyword>
<dbReference type="EMBL" id="JH711582">
    <property type="protein sequence ID" value="EIW78527.1"/>
    <property type="molecule type" value="Genomic_DNA"/>
</dbReference>
<dbReference type="Proteomes" id="UP000053558">
    <property type="component" value="Unassembled WGS sequence"/>
</dbReference>
<dbReference type="AlphaFoldDB" id="A0A5M3MHJ6"/>
<gene>
    <name evidence="1" type="ORF">CONPUDRAFT_83896</name>
</gene>